<dbReference type="InterPro" id="IPR027417">
    <property type="entry name" value="P-loop_NTPase"/>
</dbReference>
<keyword evidence="2" id="KW-0813">Transport</keyword>
<dbReference type="GO" id="GO:0022857">
    <property type="term" value="F:transmembrane transporter activity"/>
    <property type="evidence" value="ECO:0007669"/>
    <property type="project" value="InterPro"/>
</dbReference>
<dbReference type="GO" id="GO:0016887">
    <property type="term" value="F:ATP hydrolysis activity"/>
    <property type="evidence" value="ECO:0007669"/>
    <property type="project" value="InterPro"/>
</dbReference>
<accession>A0A0M7A9C0</accession>
<organism evidence="9 10">
    <name type="scientific">Roseibium album</name>
    <dbReference type="NCBI Taxonomy" id="311410"/>
    <lineage>
        <taxon>Bacteria</taxon>
        <taxon>Pseudomonadati</taxon>
        <taxon>Pseudomonadota</taxon>
        <taxon>Alphaproteobacteria</taxon>
        <taxon>Hyphomicrobiales</taxon>
        <taxon>Stappiaceae</taxon>
        <taxon>Roseibium</taxon>
    </lineage>
</organism>
<dbReference type="EMBL" id="CXWC01000002">
    <property type="protein sequence ID" value="CTQ66230.1"/>
    <property type="molecule type" value="Genomic_DNA"/>
</dbReference>
<evidence type="ECO:0000256" key="1">
    <source>
        <dbReference type="ARBA" id="ARBA00005417"/>
    </source>
</evidence>
<dbReference type="InterPro" id="IPR005895">
    <property type="entry name" value="ABC_transptr_haem_export_CcmA"/>
</dbReference>
<keyword evidence="3" id="KW-0547">Nucleotide-binding</keyword>
<reference evidence="10" key="1">
    <citation type="submission" date="2015-07" db="EMBL/GenBank/DDBJ databases">
        <authorList>
            <person name="Rodrigo-Torres Lidia"/>
            <person name="Arahal R.David."/>
        </authorList>
    </citation>
    <scope>NUCLEOTIDE SEQUENCE [LARGE SCALE GENOMIC DNA]</scope>
    <source>
        <strain evidence="10">CECT 5096</strain>
    </source>
</reference>
<evidence type="ECO:0000256" key="2">
    <source>
        <dbReference type="ARBA" id="ARBA00022448"/>
    </source>
</evidence>
<dbReference type="Gene3D" id="3.40.50.300">
    <property type="entry name" value="P-loop containing nucleotide triphosphate hydrolases"/>
    <property type="match status" value="1"/>
</dbReference>
<dbReference type="Pfam" id="PF00005">
    <property type="entry name" value="ABC_tran"/>
    <property type="match status" value="1"/>
</dbReference>
<dbReference type="EC" id="3.6.3.41" evidence="9"/>
<dbReference type="InterPro" id="IPR003593">
    <property type="entry name" value="AAA+_ATPase"/>
</dbReference>
<protein>
    <submittedName>
        <fullName evidence="9">Cytochrome c biogenesis ATP-binding export protein CcmA</fullName>
        <ecNumber evidence="9">3.6.3.41</ecNumber>
    </submittedName>
</protein>
<dbReference type="InterPro" id="IPR003439">
    <property type="entry name" value="ABC_transporter-like_ATP-bd"/>
</dbReference>
<dbReference type="InterPro" id="IPR017871">
    <property type="entry name" value="ABC_transporter-like_CS"/>
</dbReference>
<dbReference type="NCBIfam" id="TIGR01189">
    <property type="entry name" value="ccmA"/>
    <property type="match status" value="1"/>
</dbReference>
<evidence type="ECO:0000256" key="7">
    <source>
        <dbReference type="ARBA" id="ARBA00023136"/>
    </source>
</evidence>
<dbReference type="PROSITE" id="PS50893">
    <property type="entry name" value="ABC_TRANSPORTER_2"/>
    <property type="match status" value="1"/>
</dbReference>
<dbReference type="AlphaFoldDB" id="A0A0M7A9C0"/>
<gene>
    <name evidence="9" type="primary">ccmA</name>
    <name evidence="9" type="ORF">LA5096_01014</name>
</gene>
<dbReference type="PROSITE" id="PS00211">
    <property type="entry name" value="ABC_TRANSPORTER_1"/>
    <property type="match status" value="1"/>
</dbReference>
<dbReference type="GO" id="GO:0017004">
    <property type="term" value="P:cytochrome complex assembly"/>
    <property type="evidence" value="ECO:0007669"/>
    <property type="project" value="UniProtKB-KW"/>
</dbReference>
<evidence type="ECO:0000313" key="10">
    <source>
        <dbReference type="Proteomes" id="UP000049983"/>
    </source>
</evidence>
<evidence type="ECO:0000259" key="8">
    <source>
        <dbReference type="PROSITE" id="PS50893"/>
    </source>
</evidence>
<dbReference type="PANTHER" id="PTHR43499:SF1">
    <property type="entry name" value="ABC TRANSPORTER I FAMILY MEMBER 1"/>
    <property type="match status" value="1"/>
</dbReference>
<dbReference type="PANTHER" id="PTHR43499">
    <property type="entry name" value="ABC TRANSPORTER I FAMILY MEMBER 1"/>
    <property type="match status" value="1"/>
</dbReference>
<proteinExistence type="inferred from homology"/>
<keyword evidence="10" id="KW-1185">Reference proteome</keyword>
<feature type="domain" description="ABC transporter" evidence="8">
    <location>
        <begin position="8"/>
        <end position="225"/>
    </location>
</feature>
<sequence>MRSSLLKLIAENLTIDRGGRRVFQDLSFSLSQGSALVVTGANGIGKSSLLRTLAGLVPLAAGTIRLEGGETDRLPQEQAHYFGHQDAVKPALSVLENLRFWQNFAAASVCEDFTGSTLSPSLVLETLGIGHTAHLPAAYLSAGQRRRLSLSRLLVTPRPVWLMDEPTSALDKTSEQQLLGIMNDHLASGGLIVTATHTELVLDRVETLHLQAADPAEQAPEEALL</sequence>
<keyword evidence="9" id="KW-0378">Hydrolase</keyword>
<keyword evidence="6" id="KW-1278">Translocase</keyword>
<dbReference type="Proteomes" id="UP000049983">
    <property type="component" value="Unassembled WGS sequence"/>
</dbReference>
<dbReference type="GO" id="GO:0005524">
    <property type="term" value="F:ATP binding"/>
    <property type="evidence" value="ECO:0007669"/>
    <property type="project" value="UniProtKB-KW"/>
</dbReference>
<comment type="similarity">
    <text evidence="1">Belongs to the ABC transporter superfamily.</text>
</comment>
<keyword evidence="5 9" id="KW-0067">ATP-binding</keyword>
<dbReference type="SUPFAM" id="SSF52540">
    <property type="entry name" value="P-loop containing nucleoside triphosphate hydrolases"/>
    <property type="match status" value="1"/>
</dbReference>
<dbReference type="STRING" id="311410.LA5095_02158"/>
<dbReference type="SMART" id="SM00382">
    <property type="entry name" value="AAA"/>
    <property type="match status" value="1"/>
</dbReference>
<evidence type="ECO:0000256" key="5">
    <source>
        <dbReference type="ARBA" id="ARBA00022840"/>
    </source>
</evidence>
<keyword evidence="7" id="KW-0472">Membrane</keyword>
<evidence type="ECO:0000313" key="9">
    <source>
        <dbReference type="EMBL" id="CTQ66230.1"/>
    </source>
</evidence>
<evidence type="ECO:0000256" key="3">
    <source>
        <dbReference type="ARBA" id="ARBA00022741"/>
    </source>
</evidence>
<name>A0A0M7A9C0_9HYPH</name>
<keyword evidence="4" id="KW-0201">Cytochrome c-type biogenesis</keyword>
<evidence type="ECO:0000256" key="4">
    <source>
        <dbReference type="ARBA" id="ARBA00022748"/>
    </source>
</evidence>
<evidence type="ECO:0000256" key="6">
    <source>
        <dbReference type="ARBA" id="ARBA00022967"/>
    </source>
</evidence>